<evidence type="ECO:0000313" key="2">
    <source>
        <dbReference type="EMBL" id="OHA44437.1"/>
    </source>
</evidence>
<dbReference type="GO" id="GO:0004622">
    <property type="term" value="F:phosphatidylcholine lysophospholipase activity"/>
    <property type="evidence" value="ECO:0007669"/>
    <property type="project" value="TreeGrafter"/>
</dbReference>
<dbReference type="GO" id="GO:0006629">
    <property type="term" value="P:lipid metabolic process"/>
    <property type="evidence" value="ECO:0007669"/>
    <property type="project" value="InterPro"/>
</dbReference>
<dbReference type="Pfam" id="PF13472">
    <property type="entry name" value="Lipase_GDSL_2"/>
    <property type="match status" value="1"/>
</dbReference>
<dbReference type="InterPro" id="IPR013830">
    <property type="entry name" value="SGNH_hydro"/>
</dbReference>
<dbReference type="PANTHER" id="PTHR30383:SF5">
    <property type="entry name" value="SGNH HYDROLASE-TYPE ESTERASE DOMAIN-CONTAINING PROTEIN"/>
    <property type="match status" value="1"/>
</dbReference>
<dbReference type="EMBL" id="MHSL01000002">
    <property type="protein sequence ID" value="OHA44437.1"/>
    <property type="molecule type" value="Genomic_DNA"/>
</dbReference>
<organism evidence="2 3">
    <name type="scientific">Candidatus Taylorbacteria bacterium RIFCSPLOWO2_12_FULL_44_15c</name>
    <dbReference type="NCBI Taxonomy" id="1802333"/>
    <lineage>
        <taxon>Bacteria</taxon>
        <taxon>Candidatus Tayloriibacteriota</taxon>
    </lineage>
</organism>
<name>A0A1G2P7X4_9BACT</name>
<protein>
    <recommendedName>
        <fullName evidence="1">SGNH hydrolase-type esterase domain-containing protein</fullName>
    </recommendedName>
</protein>
<dbReference type="STRING" id="1802333.A3G03_02445"/>
<evidence type="ECO:0000313" key="3">
    <source>
        <dbReference type="Proteomes" id="UP000176355"/>
    </source>
</evidence>
<dbReference type="Gene3D" id="3.40.50.1110">
    <property type="entry name" value="SGNH hydrolase"/>
    <property type="match status" value="1"/>
</dbReference>
<reference evidence="2 3" key="1">
    <citation type="journal article" date="2016" name="Nat. Commun.">
        <title>Thousands of microbial genomes shed light on interconnected biogeochemical processes in an aquifer system.</title>
        <authorList>
            <person name="Anantharaman K."/>
            <person name="Brown C.T."/>
            <person name="Hug L.A."/>
            <person name="Sharon I."/>
            <person name="Castelle C.J."/>
            <person name="Probst A.J."/>
            <person name="Thomas B.C."/>
            <person name="Singh A."/>
            <person name="Wilkins M.J."/>
            <person name="Karaoz U."/>
            <person name="Brodie E.L."/>
            <person name="Williams K.H."/>
            <person name="Hubbard S.S."/>
            <person name="Banfield J.F."/>
        </authorList>
    </citation>
    <scope>NUCLEOTIDE SEQUENCE [LARGE SCALE GENOMIC DNA]</scope>
</reference>
<dbReference type="SUPFAM" id="SSF52266">
    <property type="entry name" value="SGNH hydrolase"/>
    <property type="match status" value="1"/>
</dbReference>
<dbReference type="PANTHER" id="PTHR30383">
    <property type="entry name" value="THIOESTERASE 1/PROTEASE 1/LYSOPHOSPHOLIPASE L1"/>
    <property type="match status" value="1"/>
</dbReference>
<feature type="domain" description="SGNH hydrolase-type esterase" evidence="1">
    <location>
        <begin position="120"/>
        <end position="272"/>
    </location>
</feature>
<proteinExistence type="predicted"/>
<evidence type="ECO:0000259" key="1">
    <source>
        <dbReference type="Pfam" id="PF13472"/>
    </source>
</evidence>
<dbReference type="AlphaFoldDB" id="A0A1G2P7X4"/>
<sequence length="354" mass="38486">MSRVVVAQDYTLAIATNRFTVGESVYVAWSTPPWSPGFFDWVGLYHASANDFNWVSYKYTLFRFDDTYFTVEEAGEYNFRYFVDNVLDKRATSSNFWVWPPAADLSLVRNYPSPPGPIIAFGDSLTAGVGASAGHDWPAIVSATLGIDIQNAGVSGDTTADALLRMGRDVLVKRPSIVVVLLGGNDFLRRVPAETTAANLKTIVARIQNGTGAVVVLAGVQSGYWGDSFASVFRRLADETGAVYAPDVLRGIVNNPFLSDDLLHPNDAGYAVVANRIAPAVAAVIPPRLAIKAAPDSFLLTWFGRVGENYGLQFAGAFPDGPWIELVLTAGTDKFVLIKVRSEGKQGFFRIMKR</sequence>
<comment type="caution">
    <text evidence="2">The sequence shown here is derived from an EMBL/GenBank/DDBJ whole genome shotgun (WGS) entry which is preliminary data.</text>
</comment>
<dbReference type="PROSITE" id="PS01098">
    <property type="entry name" value="LIPASE_GDSL_SER"/>
    <property type="match status" value="1"/>
</dbReference>
<accession>A0A1G2P7X4</accession>
<dbReference type="Proteomes" id="UP000176355">
    <property type="component" value="Unassembled WGS sequence"/>
</dbReference>
<dbReference type="InterPro" id="IPR036514">
    <property type="entry name" value="SGNH_hydro_sf"/>
</dbReference>
<dbReference type="InterPro" id="IPR008265">
    <property type="entry name" value="Lipase_GDSL_AS"/>
</dbReference>
<gene>
    <name evidence="2" type="ORF">A3G03_02445</name>
</gene>
<dbReference type="InterPro" id="IPR051532">
    <property type="entry name" value="Ester_Hydrolysis_Enzymes"/>
</dbReference>